<dbReference type="AlphaFoldDB" id="F1ZBL9"/>
<keyword evidence="10" id="KW-1185">Reference proteome</keyword>
<dbReference type="PANTHER" id="PTHR43811:SF19">
    <property type="entry name" value="39 KDA FK506-BINDING NUCLEAR PROTEIN"/>
    <property type="match status" value="1"/>
</dbReference>
<keyword evidence="3 5" id="KW-0697">Rotamase</keyword>
<dbReference type="OrthoDB" id="9812109at2"/>
<gene>
    <name evidence="9" type="ORF">Y88_3226</name>
</gene>
<name>F1ZBL9_9SPHN</name>
<dbReference type="PROSITE" id="PS50059">
    <property type="entry name" value="FKBP_PPIASE"/>
    <property type="match status" value="1"/>
</dbReference>
<dbReference type="Pfam" id="PF00254">
    <property type="entry name" value="FKBP_C"/>
    <property type="match status" value="1"/>
</dbReference>
<evidence type="ECO:0000259" key="8">
    <source>
        <dbReference type="PROSITE" id="PS50059"/>
    </source>
</evidence>
<dbReference type="GO" id="GO:0003755">
    <property type="term" value="F:peptidyl-prolyl cis-trans isomerase activity"/>
    <property type="evidence" value="ECO:0007669"/>
    <property type="project" value="UniProtKB-UniRule"/>
</dbReference>
<dbReference type="SUPFAM" id="SSF54534">
    <property type="entry name" value="FKBP-like"/>
    <property type="match status" value="1"/>
</dbReference>
<comment type="catalytic activity">
    <reaction evidence="1 5 6">
        <text>[protein]-peptidylproline (omega=180) = [protein]-peptidylproline (omega=0)</text>
        <dbReference type="Rhea" id="RHEA:16237"/>
        <dbReference type="Rhea" id="RHEA-COMP:10747"/>
        <dbReference type="Rhea" id="RHEA-COMP:10748"/>
        <dbReference type="ChEBI" id="CHEBI:83833"/>
        <dbReference type="ChEBI" id="CHEBI:83834"/>
        <dbReference type="EC" id="5.2.1.8"/>
    </reaction>
</comment>
<reference evidence="9 10" key="1">
    <citation type="journal article" date="2012" name="J. Bacteriol.">
        <title>Draft Genome Sequence of Novosphingobium nitrogenifigens Y88T.</title>
        <authorList>
            <person name="Strabala T.J."/>
            <person name="Macdonald L."/>
            <person name="Liu V."/>
            <person name="Smit A.M."/>
        </authorList>
    </citation>
    <scope>NUCLEOTIDE SEQUENCE [LARGE SCALE GENOMIC DNA]</scope>
    <source>
        <strain evidence="9 10">DSM 19370</strain>
    </source>
</reference>
<evidence type="ECO:0000256" key="6">
    <source>
        <dbReference type="RuleBase" id="RU003915"/>
    </source>
</evidence>
<organism evidence="9 10">
    <name type="scientific">Novosphingobium nitrogenifigens DSM 19370</name>
    <dbReference type="NCBI Taxonomy" id="983920"/>
    <lineage>
        <taxon>Bacteria</taxon>
        <taxon>Pseudomonadati</taxon>
        <taxon>Pseudomonadota</taxon>
        <taxon>Alphaproteobacteria</taxon>
        <taxon>Sphingomonadales</taxon>
        <taxon>Sphingomonadaceae</taxon>
        <taxon>Novosphingobium</taxon>
    </lineage>
</organism>
<protein>
    <recommendedName>
        <fullName evidence="6">Peptidyl-prolyl cis-trans isomerase</fullName>
        <ecNumber evidence="6">5.2.1.8</ecNumber>
    </recommendedName>
</protein>
<dbReference type="EMBL" id="AEWJ01000051">
    <property type="protein sequence ID" value="EGD57896.1"/>
    <property type="molecule type" value="Genomic_DNA"/>
</dbReference>
<comment type="similarity">
    <text evidence="2 6">Belongs to the FKBP-type PPIase family.</text>
</comment>
<evidence type="ECO:0000256" key="5">
    <source>
        <dbReference type="PROSITE-ProRule" id="PRU00277"/>
    </source>
</evidence>
<proteinExistence type="inferred from homology"/>
<evidence type="ECO:0000256" key="1">
    <source>
        <dbReference type="ARBA" id="ARBA00000971"/>
    </source>
</evidence>
<dbReference type="Gene3D" id="3.10.50.40">
    <property type="match status" value="1"/>
</dbReference>
<dbReference type="EC" id="5.2.1.8" evidence="6"/>
<evidence type="ECO:0000256" key="4">
    <source>
        <dbReference type="ARBA" id="ARBA00023235"/>
    </source>
</evidence>
<dbReference type="RefSeq" id="WP_008070683.1">
    <property type="nucleotide sequence ID" value="NZ_AQWK01000007.1"/>
</dbReference>
<sequence length="189" mass="19945">MSEITRVPLQPVAKGSLGKLWLGAVVAVALGGATAYATRAKGLEIDTVKAGTGAHPAQTDYVLFNYVGHLANGKEFDRGDHMASPVTGIIPGLSTALQTMQKGGKYHVYIPSRLAYGSEEKHNQMTGEVSIPANSDLVFDIELVDFKNGAEIERQRAMMRQMEMQMRGAGAGAPAAGPDGAAPAEMPHP</sequence>
<dbReference type="InParanoid" id="F1ZBL9"/>
<accession>F1ZBL9</accession>
<evidence type="ECO:0000256" key="3">
    <source>
        <dbReference type="ARBA" id="ARBA00023110"/>
    </source>
</evidence>
<dbReference type="InterPro" id="IPR001179">
    <property type="entry name" value="PPIase_FKBP_dom"/>
</dbReference>
<dbReference type="PANTHER" id="PTHR43811">
    <property type="entry name" value="FKBP-TYPE PEPTIDYL-PROLYL CIS-TRANS ISOMERASE FKPA"/>
    <property type="match status" value="1"/>
</dbReference>
<dbReference type="HOGENOM" id="CLU_013615_7_0_5"/>
<dbReference type="Proteomes" id="UP000004728">
    <property type="component" value="Unassembled WGS sequence"/>
</dbReference>
<evidence type="ECO:0000313" key="9">
    <source>
        <dbReference type="EMBL" id="EGD57896.1"/>
    </source>
</evidence>
<evidence type="ECO:0000256" key="7">
    <source>
        <dbReference type="SAM" id="MobiDB-lite"/>
    </source>
</evidence>
<comment type="caution">
    <text evidence="9">The sequence shown here is derived from an EMBL/GenBank/DDBJ whole genome shotgun (WGS) entry which is preliminary data.</text>
</comment>
<keyword evidence="4 5" id="KW-0413">Isomerase</keyword>
<dbReference type="InterPro" id="IPR046357">
    <property type="entry name" value="PPIase_dom_sf"/>
</dbReference>
<evidence type="ECO:0000256" key="2">
    <source>
        <dbReference type="ARBA" id="ARBA00006577"/>
    </source>
</evidence>
<dbReference type="eggNOG" id="COG0545">
    <property type="taxonomic scope" value="Bacteria"/>
</dbReference>
<feature type="domain" description="PPIase FKBP-type" evidence="8">
    <location>
        <begin position="59"/>
        <end position="147"/>
    </location>
</feature>
<dbReference type="STRING" id="983920.Y88_3226"/>
<feature type="region of interest" description="Disordered" evidence="7">
    <location>
        <begin position="168"/>
        <end position="189"/>
    </location>
</feature>
<evidence type="ECO:0000313" key="10">
    <source>
        <dbReference type="Proteomes" id="UP000004728"/>
    </source>
</evidence>